<comment type="caution">
    <text evidence="4">The sequence shown here is derived from an EMBL/GenBank/DDBJ whole genome shotgun (WGS) entry which is preliminary data.</text>
</comment>
<protein>
    <submittedName>
        <fullName evidence="4">N-acetyltransferase</fullName>
    </submittedName>
</protein>
<feature type="domain" description="N-acetyltransferase" evidence="3">
    <location>
        <begin position="17"/>
        <end position="166"/>
    </location>
</feature>
<evidence type="ECO:0000313" key="5">
    <source>
        <dbReference type="Proteomes" id="UP000603708"/>
    </source>
</evidence>
<dbReference type="EMBL" id="BNCD01000031">
    <property type="protein sequence ID" value="GHH87838.1"/>
    <property type="molecule type" value="Genomic_DNA"/>
</dbReference>
<dbReference type="PROSITE" id="PS51186">
    <property type="entry name" value="GNAT"/>
    <property type="match status" value="1"/>
</dbReference>
<gene>
    <name evidence="4" type="ORF">GCM10018793_65180</name>
</gene>
<dbReference type="Gene3D" id="3.40.630.30">
    <property type="match status" value="1"/>
</dbReference>
<evidence type="ECO:0000313" key="4">
    <source>
        <dbReference type="EMBL" id="GHH87838.1"/>
    </source>
</evidence>
<dbReference type="GO" id="GO:0016747">
    <property type="term" value="F:acyltransferase activity, transferring groups other than amino-acyl groups"/>
    <property type="evidence" value="ECO:0007669"/>
    <property type="project" value="InterPro"/>
</dbReference>
<dbReference type="CDD" id="cd04301">
    <property type="entry name" value="NAT_SF"/>
    <property type="match status" value="1"/>
</dbReference>
<dbReference type="InterPro" id="IPR016181">
    <property type="entry name" value="Acyl_CoA_acyltransferase"/>
</dbReference>
<keyword evidence="1" id="KW-0808">Transferase</keyword>
<name>A0A919L8H8_9ACTN</name>
<dbReference type="InterPro" id="IPR000182">
    <property type="entry name" value="GNAT_dom"/>
</dbReference>
<evidence type="ECO:0000256" key="1">
    <source>
        <dbReference type="ARBA" id="ARBA00022679"/>
    </source>
</evidence>
<dbReference type="InterPro" id="IPR050832">
    <property type="entry name" value="Bact_Acetyltransf"/>
</dbReference>
<dbReference type="SUPFAM" id="SSF55729">
    <property type="entry name" value="Acyl-CoA N-acyltransferases (Nat)"/>
    <property type="match status" value="1"/>
</dbReference>
<dbReference type="Proteomes" id="UP000603708">
    <property type="component" value="Unassembled WGS sequence"/>
</dbReference>
<organism evidence="4 5">
    <name type="scientific">Streptomyces sulfonofaciens</name>
    <dbReference type="NCBI Taxonomy" id="68272"/>
    <lineage>
        <taxon>Bacteria</taxon>
        <taxon>Bacillati</taxon>
        <taxon>Actinomycetota</taxon>
        <taxon>Actinomycetes</taxon>
        <taxon>Kitasatosporales</taxon>
        <taxon>Streptomycetaceae</taxon>
        <taxon>Streptomyces</taxon>
    </lineage>
</organism>
<dbReference type="PANTHER" id="PTHR43877">
    <property type="entry name" value="AMINOALKYLPHOSPHONATE N-ACETYLTRANSFERASE-RELATED-RELATED"/>
    <property type="match status" value="1"/>
</dbReference>
<keyword evidence="2" id="KW-0012">Acyltransferase</keyword>
<dbReference type="AlphaFoldDB" id="A0A919L8H8"/>
<sequence>MKDLRLAALRDPMAPLAFLESYEEASAKTDLFWQRRVLDAVKGKTSRQFVAEAPDAALSGTVTVLVEEPGTADHYGTVVKERQGHVVGVFVRPERRGQGLIQALLDAALEWAWSLEGLDRIRLFVDERNTHAERVYLRAGFVHSGHSAAAPGGADARDLEMVLYRPGSPGSPGSAGPA</sequence>
<reference evidence="4" key="2">
    <citation type="submission" date="2020-09" db="EMBL/GenBank/DDBJ databases">
        <authorList>
            <person name="Sun Q."/>
            <person name="Ohkuma M."/>
        </authorList>
    </citation>
    <scope>NUCLEOTIDE SEQUENCE</scope>
    <source>
        <strain evidence="4">JCM 5069</strain>
    </source>
</reference>
<dbReference type="Pfam" id="PF00583">
    <property type="entry name" value="Acetyltransf_1"/>
    <property type="match status" value="1"/>
</dbReference>
<keyword evidence="5" id="KW-1185">Reference proteome</keyword>
<evidence type="ECO:0000259" key="3">
    <source>
        <dbReference type="PROSITE" id="PS51186"/>
    </source>
</evidence>
<accession>A0A919L8H8</accession>
<proteinExistence type="predicted"/>
<reference evidence="4" key="1">
    <citation type="journal article" date="2014" name="Int. J. Syst. Evol. Microbiol.">
        <title>Complete genome sequence of Corynebacterium casei LMG S-19264T (=DSM 44701T), isolated from a smear-ripened cheese.</title>
        <authorList>
            <consortium name="US DOE Joint Genome Institute (JGI-PGF)"/>
            <person name="Walter F."/>
            <person name="Albersmeier A."/>
            <person name="Kalinowski J."/>
            <person name="Ruckert C."/>
        </authorList>
    </citation>
    <scope>NUCLEOTIDE SEQUENCE</scope>
    <source>
        <strain evidence="4">JCM 5069</strain>
    </source>
</reference>
<evidence type="ECO:0000256" key="2">
    <source>
        <dbReference type="ARBA" id="ARBA00023315"/>
    </source>
</evidence>